<protein>
    <recommendedName>
        <fullName evidence="10">C2H2-type domain-containing protein</fullName>
    </recommendedName>
</protein>
<dbReference type="InterPro" id="IPR036236">
    <property type="entry name" value="Znf_C2H2_sf"/>
</dbReference>
<dbReference type="PANTHER" id="PTHR24399:SF23">
    <property type="entry name" value="C2H2-TYPE DOMAIN-CONTAINING PROTEIN"/>
    <property type="match status" value="1"/>
</dbReference>
<feature type="domain" description="C2H2-type" evidence="10">
    <location>
        <begin position="302"/>
        <end position="325"/>
    </location>
</feature>
<dbReference type="SUPFAM" id="SSF57667">
    <property type="entry name" value="beta-beta-alpha zinc fingers"/>
    <property type="match status" value="4"/>
</dbReference>
<dbReference type="SMART" id="SM00355">
    <property type="entry name" value="ZnF_C2H2"/>
    <property type="match status" value="13"/>
</dbReference>
<dbReference type="Gene3D" id="3.30.160.60">
    <property type="entry name" value="Classic Zinc Finger"/>
    <property type="match status" value="7"/>
</dbReference>
<dbReference type="PANTHER" id="PTHR24399">
    <property type="entry name" value="ZINC FINGER AND BTB DOMAIN-CONTAINING"/>
    <property type="match status" value="1"/>
</dbReference>
<sequence length="596" mass="68413">MSVAMAPKPTPHEILARVADLCQAFETSDMHAFVMFIDTSSVTDVKSSGTNLGAKFVQSNPDIGKAFETFCTNWNTLKEDDDISSQRSDADNLFGGSLLSDSVLEVKSEIEEENPYDCDTDVETDIDESVDEMGDMTLIIKKETATGSNMPIQGEDSDDAGTSKKGMKTRCVKKKKEKLFANTKDRYGVSKMLSHLRKSAMRLPSKVNCHLCTKSFTTKFSLTRHVKLWHASWSCDKCKEDFGSRRAFVCHMKTAHANELDELGLTKAKPNPLFNCEICNMVFLTKFSVSRHKLVKHNPKVFECEICHEKFASDKLLREHNEDVHLKVWSSCKECGQTFSNKTEFRFHKKEHRVEKVIDNPFNKCLICEKEYSSAKELRRHTSRVHSSAKYPCHRCGKCFGLVADLKVHEKSHTNEFKCQYCSKVLKSAKILRDHENGHTKETVFVCDICGIEFYNNTSLAHHRKRHIFGSASFKKPKSRCQYCSAIFESSYYLSKHLRDHHLERALEDKSAYIKMCEFCNKVFISEKFQKHLDMHTQTKRHQCGVCSKAFVDKSNLFTHCVKVHKMKKHPCPVCKRIFWGPDQLSFHTAIEHKQE</sequence>
<name>A0A9D4LYX4_DREPO</name>
<dbReference type="GO" id="GO:0001227">
    <property type="term" value="F:DNA-binding transcription repressor activity, RNA polymerase II-specific"/>
    <property type="evidence" value="ECO:0007669"/>
    <property type="project" value="TreeGrafter"/>
</dbReference>
<dbReference type="GO" id="GO:0001817">
    <property type="term" value="P:regulation of cytokine production"/>
    <property type="evidence" value="ECO:0007669"/>
    <property type="project" value="TreeGrafter"/>
</dbReference>
<keyword evidence="7" id="KW-0539">Nucleus</keyword>
<keyword evidence="12" id="KW-1185">Reference proteome</keyword>
<evidence type="ECO:0000256" key="1">
    <source>
        <dbReference type="ARBA" id="ARBA00004123"/>
    </source>
</evidence>
<evidence type="ECO:0000256" key="5">
    <source>
        <dbReference type="ARBA" id="ARBA00023015"/>
    </source>
</evidence>
<feature type="domain" description="C2H2-type" evidence="10">
    <location>
        <begin position="391"/>
        <end position="418"/>
    </location>
</feature>
<feature type="domain" description="C2H2-type" evidence="10">
    <location>
        <begin position="417"/>
        <end position="444"/>
    </location>
</feature>
<dbReference type="Pfam" id="PF00096">
    <property type="entry name" value="zf-C2H2"/>
    <property type="match status" value="2"/>
</dbReference>
<proteinExistence type="predicted"/>
<feature type="domain" description="C2H2-type" evidence="10">
    <location>
        <begin position="330"/>
        <end position="357"/>
    </location>
</feature>
<gene>
    <name evidence="11" type="ORF">DPMN_029839</name>
</gene>
<dbReference type="InterPro" id="IPR013087">
    <property type="entry name" value="Znf_C2H2_type"/>
</dbReference>
<keyword evidence="8" id="KW-0863">Zinc-finger</keyword>
<dbReference type="PROSITE" id="PS50157">
    <property type="entry name" value="ZINC_FINGER_C2H2_2"/>
    <property type="match status" value="10"/>
</dbReference>
<feature type="domain" description="C2H2-type" evidence="10">
    <location>
        <begin position="542"/>
        <end position="570"/>
    </location>
</feature>
<feature type="domain" description="C2H2-type" evidence="10">
    <location>
        <begin position="233"/>
        <end position="261"/>
    </location>
</feature>
<keyword evidence="5" id="KW-0805">Transcription regulation</keyword>
<dbReference type="GO" id="GO:0000978">
    <property type="term" value="F:RNA polymerase II cis-regulatory region sequence-specific DNA binding"/>
    <property type="evidence" value="ECO:0007669"/>
    <property type="project" value="TreeGrafter"/>
</dbReference>
<keyword evidence="3" id="KW-0677">Repeat</keyword>
<keyword evidence="2" id="KW-0479">Metal-binding</keyword>
<comment type="subcellular location">
    <subcellularLocation>
        <location evidence="1">Nucleus</location>
    </subcellularLocation>
</comment>
<dbReference type="AlphaFoldDB" id="A0A9D4LYX4"/>
<evidence type="ECO:0000259" key="10">
    <source>
        <dbReference type="PROSITE" id="PS50157"/>
    </source>
</evidence>
<accession>A0A9D4LYX4</accession>
<dbReference type="GO" id="GO:0008270">
    <property type="term" value="F:zinc ion binding"/>
    <property type="evidence" value="ECO:0007669"/>
    <property type="project" value="UniProtKB-KW"/>
</dbReference>
<evidence type="ECO:0000256" key="3">
    <source>
        <dbReference type="ARBA" id="ARBA00022737"/>
    </source>
</evidence>
<keyword evidence="4" id="KW-0862">Zinc</keyword>
<evidence type="ECO:0000256" key="8">
    <source>
        <dbReference type="PROSITE-ProRule" id="PRU00042"/>
    </source>
</evidence>
<dbReference type="Proteomes" id="UP000828390">
    <property type="component" value="Unassembled WGS sequence"/>
</dbReference>
<feature type="domain" description="C2H2-type" evidence="10">
    <location>
        <begin position="445"/>
        <end position="467"/>
    </location>
</feature>
<evidence type="ECO:0000256" key="2">
    <source>
        <dbReference type="ARBA" id="ARBA00022723"/>
    </source>
</evidence>
<dbReference type="GO" id="GO:0005654">
    <property type="term" value="C:nucleoplasm"/>
    <property type="evidence" value="ECO:0007669"/>
    <property type="project" value="TreeGrafter"/>
</dbReference>
<feature type="domain" description="C2H2-type" evidence="10">
    <location>
        <begin position="207"/>
        <end position="231"/>
    </location>
</feature>
<organism evidence="11 12">
    <name type="scientific">Dreissena polymorpha</name>
    <name type="common">Zebra mussel</name>
    <name type="synonym">Mytilus polymorpha</name>
    <dbReference type="NCBI Taxonomy" id="45954"/>
    <lineage>
        <taxon>Eukaryota</taxon>
        <taxon>Metazoa</taxon>
        <taxon>Spiralia</taxon>
        <taxon>Lophotrochozoa</taxon>
        <taxon>Mollusca</taxon>
        <taxon>Bivalvia</taxon>
        <taxon>Autobranchia</taxon>
        <taxon>Heteroconchia</taxon>
        <taxon>Euheterodonta</taxon>
        <taxon>Imparidentia</taxon>
        <taxon>Neoheterodontei</taxon>
        <taxon>Myida</taxon>
        <taxon>Dreissenoidea</taxon>
        <taxon>Dreissenidae</taxon>
        <taxon>Dreissena</taxon>
    </lineage>
</organism>
<feature type="domain" description="C2H2-type" evidence="10">
    <location>
        <begin position="479"/>
        <end position="506"/>
    </location>
</feature>
<evidence type="ECO:0000313" key="11">
    <source>
        <dbReference type="EMBL" id="KAH3866740.1"/>
    </source>
</evidence>
<dbReference type="PROSITE" id="PS00028">
    <property type="entry name" value="ZINC_FINGER_C2H2_1"/>
    <property type="match status" value="12"/>
</dbReference>
<evidence type="ECO:0000256" key="9">
    <source>
        <dbReference type="SAM" id="MobiDB-lite"/>
    </source>
</evidence>
<evidence type="ECO:0000256" key="4">
    <source>
        <dbReference type="ARBA" id="ARBA00022833"/>
    </source>
</evidence>
<evidence type="ECO:0000256" key="6">
    <source>
        <dbReference type="ARBA" id="ARBA00023163"/>
    </source>
</evidence>
<reference evidence="11" key="1">
    <citation type="journal article" date="2019" name="bioRxiv">
        <title>The Genome of the Zebra Mussel, Dreissena polymorpha: A Resource for Invasive Species Research.</title>
        <authorList>
            <person name="McCartney M.A."/>
            <person name="Auch B."/>
            <person name="Kono T."/>
            <person name="Mallez S."/>
            <person name="Zhang Y."/>
            <person name="Obille A."/>
            <person name="Becker A."/>
            <person name="Abrahante J.E."/>
            <person name="Garbe J."/>
            <person name="Badalamenti J.P."/>
            <person name="Herman A."/>
            <person name="Mangelson H."/>
            <person name="Liachko I."/>
            <person name="Sullivan S."/>
            <person name="Sone E.D."/>
            <person name="Koren S."/>
            <person name="Silverstein K.A.T."/>
            <person name="Beckman K.B."/>
            <person name="Gohl D.M."/>
        </authorList>
    </citation>
    <scope>NUCLEOTIDE SEQUENCE</scope>
    <source>
        <strain evidence="11">Duluth1</strain>
        <tissue evidence="11">Whole animal</tissue>
    </source>
</reference>
<feature type="domain" description="C2H2-type" evidence="10">
    <location>
        <begin position="363"/>
        <end position="391"/>
    </location>
</feature>
<dbReference type="EMBL" id="JAIWYP010000002">
    <property type="protein sequence ID" value="KAH3866740.1"/>
    <property type="molecule type" value="Genomic_DNA"/>
</dbReference>
<comment type="caution">
    <text evidence="11">The sequence shown here is derived from an EMBL/GenBank/DDBJ whole genome shotgun (WGS) entry which is preliminary data.</text>
</comment>
<dbReference type="OrthoDB" id="6591996at2759"/>
<keyword evidence="6" id="KW-0804">Transcription</keyword>
<evidence type="ECO:0000256" key="7">
    <source>
        <dbReference type="ARBA" id="ARBA00023242"/>
    </source>
</evidence>
<evidence type="ECO:0000313" key="12">
    <source>
        <dbReference type="Proteomes" id="UP000828390"/>
    </source>
</evidence>
<feature type="region of interest" description="Disordered" evidence="9">
    <location>
        <begin position="148"/>
        <end position="167"/>
    </location>
</feature>
<reference evidence="11" key="2">
    <citation type="submission" date="2020-11" db="EMBL/GenBank/DDBJ databases">
        <authorList>
            <person name="McCartney M.A."/>
            <person name="Auch B."/>
            <person name="Kono T."/>
            <person name="Mallez S."/>
            <person name="Becker A."/>
            <person name="Gohl D.M."/>
            <person name="Silverstein K.A.T."/>
            <person name="Koren S."/>
            <person name="Bechman K.B."/>
            <person name="Herman A."/>
            <person name="Abrahante J.E."/>
            <person name="Garbe J."/>
        </authorList>
    </citation>
    <scope>NUCLEOTIDE SEQUENCE</scope>
    <source>
        <strain evidence="11">Duluth1</strain>
        <tissue evidence="11">Whole animal</tissue>
    </source>
</reference>
<dbReference type="GO" id="GO:0002682">
    <property type="term" value="P:regulation of immune system process"/>
    <property type="evidence" value="ECO:0007669"/>
    <property type="project" value="TreeGrafter"/>
</dbReference>